<comment type="pathway">
    <text evidence="11">Cofactor biosynthesis; ubiquinone biosynthesis.</text>
</comment>
<evidence type="ECO:0000256" key="6">
    <source>
        <dbReference type="ARBA" id="ARBA00022679"/>
    </source>
</evidence>
<evidence type="ECO:0000256" key="10">
    <source>
        <dbReference type="ARBA" id="ARBA00023136"/>
    </source>
</evidence>
<keyword evidence="7 11" id="KW-0831">Ubiquinone biosynthesis</keyword>
<dbReference type="EC" id="2.5.1.39" evidence="11 12"/>
<feature type="transmembrane region" description="Helical" evidence="11">
    <location>
        <begin position="158"/>
        <end position="174"/>
    </location>
</feature>
<dbReference type="GO" id="GO:0008412">
    <property type="term" value="F:4-hydroxybenzoate polyprenyltransferase activity"/>
    <property type="evidence" value="ECO:0007669"/>
    <property type="project" value="UniProtKB-UniRule"/>
</dbReference>
<evidence type="ECO:0000256" key="4">
    <source>
        <dbReference type="ARBA" id="ARBA00022475"/>
    </source>
</evidence>
<dbReference type="GO" id="GO:0006744">
    <property type="term" value="P:ubiquinone biosynthetic process"/>
    <property type="evidence" value="ECO:0007669"/>
    <property type="project" value="UniProtKB-UniRule"/>
</dbReference>
<evidence type="ECO:0000256" key="1">
    <source>
        <dbReference type="ARBA" id="ARBA00001946"/>
    </source>
</evidence>
<keyword evidence="14" id="KW-1185">Reference proteome</keyword>
<dbReference type="FunFam" id="1.10.357.140:FF:000008">
    <property type="entry name" value="4-hydroxybenzoate octaprenyltransferase"/>
    <property type="match status" value="1"/>
</dbReference>
<dbReference type="InterPro" id="IPR030470">
    <property type="entry name" value="UbiA_prenylTrfase_CS"/>
</dbReference>
<dbReference type="GO" id="GO:0005886">
    <property type="term" value="C:plasma membrane"/>
    <property type="evidence" value="ECO:0007669"/>
    <property type="project" value="UniProtKB-SubCell"/>
</dbReference>
<evidence type="ECO:0000256" key="3">
    <source>
        <dbReference type="ARBA" id="ARBA00005985"/>
    </source>
</evidence>
<feature type="transmembrane region" description="Helical" evidence="11">
    <location>
        <begin position="255"/>
        <end position="274"/>
    </location>
</feature>
<dbReference type="InterPro" id="IPR006370">
    <property type="entry name" value="HB_polyprenyltransferase-like"/>
</dbReference>
<dbReference type="InterPro" id="IPR000537">
    <property type="entry name" value="UbiA_prenyltransferase"/>
</dbReference>
<comment type="cofactor">
    <cofactor evidence="1 11">
        <name>Mg(2+)</name>
        <dbReference type="ChEBI" id="CHEBI:18420"/>
    </cofactor>
</comment>
<comment type="function">
    <text evidence="11">Catalyzes the prenylation of para-hydroxybenzoate (PHB) with an all-trans polyprenyl group. Mediates the second step in the final reaction sequence of ubiquinone-8 (UQ-8) biosynthesis, which is the condensation of the polyisoprenoid side chain with PHB, generating the first membrane-bound Q intermediate 3-octaprenyl-4-hydroxybenzoate.</text>
</comment>
<dbReference type="Gene3D" id="1.20.120.1780">
    <property type="entry name" value="UbiA prenyltransferase"/>
    <property type="match status" value="1"/>
</dbReference>
<sequence>MVAYLKLMRFHKPVGIALLWLPTAWALWLANNAHPPAKLVMLFLLGTIFMRAAGCVVNDIADRNIDKHVKRTSMRPLTSGQIGLRAATVLLIVLLMAACLIVLQLPIACFYYALLALPVTLIYPFCKRFFQAPQLMLGIAFSMSIPMVYSASGKSVDFNMALLMLICLLWTMSYDTMYAMVDRDDDLKIGVKSTAVLLAEFDSLALLLLQGIFHTLWLALAYQAKFTVWFFGFWFIAGLWLIYQQKLVKSREREACFKAFNLNIGYGTLMWIALMAH</sequence>
<name>A0A0W0VQB7_9GAMM</name>
<feature type="transmembrane region" description="Helical" evidence="11">
    <location>
        <begin position="135"/>
        <end position="152"/>
    </location>
</feature>
<comment type="similarity">
    <text evidence="3 11">Belongs to the UbiA prenyltransferase family.</text>
</comment>
<evidence type="ECO:0000256" key="7">
    <source>
        <dbReference type="ARBA" id="ARBA00022688"/>
    </source>
</evidence>
<dbReference type="UniPathway" id="UPA00232"/>
<reference evidence="13 14" key="1">
    <citation type="submission" date="2015-11" db="EMBL/GenBank/DDBJ databases">
        <title>Genomic analysis of 38 Legionella species identifies large and diverse effector repertoires.</title>
        <authorList>
            <person name="Burstein D."/>
            <person name="Amaro F."/>
            <person name="Zusman T."/>
            <person name="Lifshitz Z."/>
            <person name="Cohen O."/>
            <person name="Gilbert J.A."/>
            <person name="Pupko T."/>
            <person name="Shuman H.A."/>
            <person name="Segal G."/>
        </authorList>
    </citation>
    <scope>NUCLEOTIDE SEQUENCE [LARGE SCALE GENOMIC DNA]</scope>
    <source>
        <strain evidence="13 14">ATCC 49505</strain>
    </source>
</reference>
<evidence type="ECO:0000313" key="14">
    <source>
        <dbReference type="Proteomes" id="UP000054997"/>
    </source>
</evidence>
<keyword evidence="4 11" id="KW-1003">Cell membrane</keyword>
<keyword evidence="10 11" id="KW-0472">Membrane</keyword>
<protein>
    <recommendedName>
        <fullName evidence="11 12">4-hydroxybenzoate octaprenyltransferase</fullName>
        <ecNumber evidence="11 12">2.5.1.39</ecNumber>
    </recommendedName>
    <alternativeName>
        <fullName evidence="11">4-HB polyprenyltransferase</fullName>
    </alternativeName>
</protein>
<proteinExistence type="inferred from homology"/>
<dbReference type="Gene3D" id="1.10.357.140">
    <property type="entry name" value="UbiA prenyltransferase"/>
    <property type="match status" value="1"/>
</dbReference>
<evidence type="ECO:0000256" key="5">
    <source>
        <dbReference type="ARBA" id="ARBA00022519"/>
    </source>
</evidence>
<evidence type="ECO:0000256" key="11">
    <source>
        <dbReference type="HAMAP-Rule" id="MF_01635"/>
    </source>
</evidence>
<organism evidence="13 14">
    <name type="scientific">Legionella londiniensis</name>
    <dbReference type="NCBI Taxonomy" id="45068"/>
    <lineage>
        <taxon>Bacteria</taxon>
        <taxon>Pseudomonadati</taxon>
        <taxon>Pseudomonadota</taxon>
        <taxon>Gammaproteobacteria</taxon>
        <taxon>Legionellales</taxon>
        <taxon>Legionellaceae</taxon>
        <taxon>Legionella</taxon>
    </lineage>
</organism>
<dbReference type="CDD" id="cd13959">
    <property type="entry name" value="PT_UbiA_COQ2"/>
    <property type="match status" value="1"/>
</dbReference>
<dbReference type="AlphaFoldDB" id="A0A0W0VQB7"/>
<dbReference type="PATRIC" id="fig|45068.5.peg.602"/>
<keyword evidence="9 11" id="KW-1133">Transmembrane helix</keyword>
<accession>A0A0W0VQB7</accession>
<dbReference type="Proteomes" id="UP000054997">
    <property type="component" value="Unassembled WGS sequence"/>
</dbReference>
<dbReference type="PROSITE" id="PS00943">
    <property type="entry name" value="UBIA"/>
    <property type="match status" value="1"/>
</dbReference>
<feature type="transmembrane region" description="Helical" evidence="11">
    <location>
        <begin position="226"/>
        <end position="243"/>
    </location>
</feature>
<evidence type="ECO:0000313" key="13">
    <source>
        <dbReference type="EMBL" id="KTD22338.1"/>
    </source>
</evidence>
<dbReference type="Pfam" id="PF01040">
    <property type="entry name" value="UbiA"/>
    <property type="match status" value="1"/>
</dbReference>
<evidence type="ECO:0000256" key="2">
    <source>
        <dbReference type="ARBA" id="ARBA00004141"/>
    </source>
</evidence>
<feature type="transmembrane region" description="Helical" evidence="11">
    <location>
        <begin position="42"/>
        <end position="61"/>
    </location>
</feature>
<dbReference type="PANTHER" id="PTHR11048:SF28">
    <property type="entry name" value="4-HYDROXYBENZOATE POLYPRENYLTRANSFERASE, MITOCHONDRIAL"/>
    <property type="match status" value="1"/>
</dbReference>
<dbReference type="InterPro" id="IPR044878">
    <property type="entry name" value="UbiA_sf"/>
</dbReference>
<dbReference type="PANTHER" id="PTHR11048">
    <property type="entry name" value="PRENYLTRANSFERASES"/>
    <property type="match status" value="1"/>
</dbReference>
<gene>
    <name evidence="11 13" type="primary">ubiA</name>
    <name evidence="13" type="ORF">Llon_0556</name>
</gene>
<comment type="caution">
    <text evidence="13">The sequence shown here is derived from an EMBL/GenBank/DDBJ whole genome shotgun (WGS) entry which is preliminary data.</text>
</comment>
<dbReference type="NCBIfam" id="TIGR01474">
    <property type="entry name" value="ubiA_proteo"/>
    <property type="match status" value="1"/>
</dbReference>
<keyword evidence="6 11" id="KW-0808">Transferase</keyword>
<keyword evidence="8 11" id="KW-0812">Transmembrane</keyword>
<dbReference type="STRING" id="45068.Llon_0556"/>
<dbReference type="InterPro" id="IPR039653">
    <property type="entry name" value="Prenyltransferase"/>
</dbReference>
<dbReference type="HAMAP" id="MF_01635">
    <property type="entry name" value="UbiA"/>
    <property type="match status" value="1"/>
</dbReference>
<feature type="transmembrane region" description="Helical" evidence="11">
    <location>
        <begin position="109"/>
        <end position="126"/>
    </location>
</feature>
<evidence type="ECO:0000256" key="8">
    <source>
        <dbReference type="ARBA" id="ARBA00022692"/>
    </source>
</evidence>
<dbReference type="FunFam" id="1.20.120.1780:FF:000001">
    <property type="entry name" value="4-hydroxybenzoate octaprenyltransferase"/>
    <property type="match status" value="1"/>
</dbReference>
<comment type="subcellular location">
    <subcellularLocation>
        <location evidence="11">Cell inner membrane</location>
        <topology evidence="11">Multi-pass membrane protein</topology>
    </subcellularLocation>
    <subcellularLocation>
        <location evidence="2">Membrane</location>
        <topology evidence="2">Multi-pass membrane protein</topology>
    </subcellularLocation>
</comment>
<feature type="transmembrane region" description="Helical" evidence="11">
    <location>
        <begin position="82"/>
        <end position="103"/>
    </location>
</feature>
<evidence type="ECO:0000256" key="9">
    <source>
        <dbReference type="ARBA" id="ARBA00022989"/>
    </source>
</evidence>
<evidence type="ECO:0000256" key="12">
    <source>
        <dbReference type="NCBIfam" id="TIGR01474"/>
    </source>
</evidence>
<comment type="catalytic activity">
    <reaction evidence="11">
        <text>all-trans-octaprenyl diphosphate + 4-hydroxybenzoate = 4-hydroxy-3-(all-trans-octaprenyl)benzoate + diphosphate</text>
        <dbReference type="Rhea" id="RHEA:27782"/>
        <dbReference type="ChEBI" id="CHEBI:1617"/>
        <dbReference type="ChEBI" id="CHEBI:17879"/>
        <dbReference type="ChEBI" id="CHEBI:33019"/>
        <dbReference type="ChEBI" id="CHEBI:57711"/>
        <dbReference type="EC" id="2.5.1.39"/>
    </reaction>
</comment>
<feature type="transmembrane region" description="Helical" evidence="11">
    <location>
        <begin position="195"/>
        <end position="220"/>
    </location>
</feature>
<keyword evidence="11" id="KW-0460">Magnesium</keyword>
<keyword evidence="5 11" id="KW-0997">Cell inner membrane</keyword>
<dbReference type="EMBL" id="LNYK01000010">
    <property type="protein sequence ID" value="KTD22338.1"/>
    <property type="molecule type" value="Genomic_DNA"/>
</dbReference>